<reference evidence="12 13" key="1">
    <citation type="submission" date="2024-01" db="EMBL/GenBank/DDBJ databases">
        <title>The genomes of 5 underutilized Papilionoideae crops provide insights into root nodulation and disease resistanc.</title>
        <authorList>
            <person name="Jiang F."/>
        </authorList>
    </citation>
    <scope>NUCLEOTIDE SEQUENCE [LARGE SCALE GENOMIC DNA]</scope>
    <source>
        <strain evidence="12">DUOXIRENSHENG_FW03</strain>
        <tissue evidence="12">Leaves</tissue>
    </source>
</reference>
<evidence type="ECO:0000256" key="8">
    <source>
        <dbReference type="ARBA" id="ARBA00023136"/>
    </source>
</evidence>
<keyword evidence="7" id="KW-0446">Lipid-binding</keyword>
<keyword evidence="3 10" id="KW-0812">Transmembrane</keyword>
<keyword evidence="5 10" id="KW-1133">Transmembrane helix</keyword>
<feature type="domain" description="SMP-LTD" evidence="11">
    <location>
        <begin position="686"/>
        <end position="955"/>
    </location>
</feature>
<keyword evidence="4" id="KW-0256">Endoplasmic reticulum</keyword>
<accession>A0AAN9S9K6</accession>
<keyword evidence="2" id="KW-0813">Transport</keyword>
<feature type="compositionally biased region" description="Basic and acidic residues" evidence="9">
    <location>
        <begin position="1011"/>
        <end position="1034"/>
    </location>
</feature>
<dbReference type="PROSITE" id="PS51847">
    <property type="entry name" value="SMP"/>
    <property type="match status" value="1"/>
</dbReference>
<dbReference type="CDD" id="cd21675">
    <property type="entry name" value="SMP_TEX2"/>
    <property type="match status" value="1"/>
</dbReference>
<dbReference type="Proteomes" id="UP001386955">
    <property type="component" value="Unassembled WGS sequence"/>
</dbReference>
<dbReference type="PANTHER" id="PTHR13466">
    <property type="entry name" value="TEX2 PROTEIN-RELATED"/>
    <property type="match status" value="1"/>
</dbReference>
<keyword evidence="13" id="KW-1185">Reference proteome</keyword>
<dbReference type="PANTHER" id="PTHR13466:SF22">
    <property type="entry name" value="MEMBRANE PROTEIN, PUTATIVE-RELATED"/>
    <property type="match status" value="1"/>
</dbReference>
<evidence type="ECO:0000256" key="5">
    <source>
        <dbReference type="ARBA" id="ARBA00022989"/>
    </source>
</evidence>
<dbReference type="InterPro" id="IPR008507">
    <property type="entry name" value="DUF789"/>
</dbReference>
<keyword evidence="6" id="KW-0445">Lipid transport</keyword>
<name>A0AAN9S9K6_PSOTE</name>
<dbReference type="GO" id="GO:0006869">
    <property type="term" value="P:lipid transport"/>
    <property type="evidence" value="ECO:0007669"/>
    <property type="project" value="UniProtKB-KW"/>
</dbReference>
<evidence type="ECO:0000256" key="1">
    <source>
        <dbReference type="ARBA" id="ARBA00004586"/>
    </source>
</evidence>
<protein>
    <recommendedName>
        <fullName evidence="11">SMP-LTD domain-containing protein</fullName>
    </recommendedName>
</protein>
<evidence type="ECO:0000259" key="11">
    <source>
        <dbReference type="PROSITE" id="PS51847"/>
    </source>
</evidence>
<feature type="region of interest" description="Disordered" evidence="9">
    <location>
        <begin position="1135"/>
        <end position="1164"/>
    </location>
</feature>
<feature type="region of interest" description="Disordered" evidence="9">
    <location>
        <begin position="983"/>
        <end position="1039"/>
    </location>
</feature>
<proteinExistence type="predicted"/>
<dbReference type="InterPro" id="IPR031468">
    <property type="entry name" value="SMP_LBD"/>
</dbReference>
<dbReference type="GO" id="GO:0005789">
    <property type="term" value="C:endoplasmic reticulum membrane"/>
    <property type="evidence" value="ECO:0007669"/>
    <property type="project" value="UniProtKB-SubCell"/>
</dbReference>
<evidence type="ECO:0000256" key="2">
    <source>
        <dbReference type="ARBA" id="ARBA00022448"/>
    </source>
</evidence>
<evidence type="ECO:0000256" key="6">
    <source>
        <dbReference type="ARBA" id="ARBA00023055"/>
    </source>
</evidence>
<evidence type="ECO:0000256" key="9">
    <source>
        <dbReference type="SAM" id="MobiDB-lite"/>
    </source>
</evidence>
<dbReference type="AlphaFoldDB" id="A0AAN9S9K6"/>
<evidence type="ECO:0000256" key="10">
    <source>
        <dbReference type="SAM" id="Phobius"/>
    </source>
</evidence>
<sequence>MREAYGWEQGTGNSEQLSRKKVMSSSSNLERFLLCATPDVPSLTLPQGCSDLNGQWLFPCKETVEYFTLKDLWDCYYEWSAYGVGTPLMLESGDTLMQYHVPYLSAIQIYTSKSVTASRIRREDSEGVEFESDSWSEDSESDKLSRSMSNNSSKAWDVASLDSSSDQAGSWTTTKDMIGDLYLQYNETSPYWQRVPFTEKITELARSHPALMTLRSVDISPTSWMAVAWYPIYSVPCQSNKDLTSFLTFHTLSSFQDCGSKYDGIDREENTSCLSEWRSIIGEKCKKKESGCISLSPFGLATYKVRENIWSNDSNKEVVGDMYNAADSWLKNLNADHHDFNFFARQTTLSFPFGDITKRKVIHEIKAAFSEWSSEMGPLLGLILVGFGLGVLAVVAVETLGLLWIMKRLRHKITKDEAYFSSKTLAPPMLDPQQSLDFAFRKQGVVWVLESGKISKPREQKRKTELLEVSPVKMYGEIKGKSLILREADGLHSTIELKGCSVQAVSASILSSRKWAKKFPIKVENTTSVLYNGSKTIFIYLDTSWEKEAWCKALYLASCDQKKKIEWFTQLDEEFHSYLTSLNAVYHSFMKPPVESSVEVIEKATRTDGSSSKVRQFLKKVAKRTSRVGLENKSTWTSLSGHEEKKNTEKLRACQDAILATGLLKAVSTSKHPKNSMVDNDKFGIDEGTLCWNLLISRLFFDAKGNEDLRRSMQARIQKTLSNMRTPSYIGEVICTNINTGNVPPCIVGMRVLPMEMSEVWAVEVDIEYSGGALLEIETRIEGHELELHAGTEDSNPPTNSAAAVPSDLLEGFEYFGEQLNFAERTDDLQEQKQDGDWNSDVSKSFKRTMSSVNHGSRWKSILNSVAKQVSQVPLSLAIRIASLRGTLRLHIKPPPSDQLWYGFTSMPDIDFNLESSVGERKITSAHFALFLVNRLKTGIRETFVLPNCESVCIPWMLAEKNDWVPRNVAPFIWINQEYGNESSTSIDTNNQPSGGVKARLEAGASTSSNDPEHKQQNPESAEFSHETTRKSSDSLEVPLSFSSSVTLESSRSLEELNTPLLLENDKSQKARDLKEFSSSTLQNDRLLESNEQNIENDSESLSQNTVVVAKRNHSITQEDGLPKKMGRRERMLDLGKKMSEKLEEKRRHIEEKSRHIVEKMRGP</sequence>
<dbReference type="Pfam" id="PF23065">
    <property type="entry name" value="PH_SMPa"/>
    <property type="match status" value="1"/>
</dbReference>
<dbReference type="EMBL" id="JAYMYS010000005">
    <property type="protein sequence ID" value="KAK7391826.1"/>
    <property type="molecule type" value="Genomic_DNA"/>
</dbReference>
<evidence type="ECO:0000313" key="13">
    <source>
        <dbReference type="Proteomes" id="UP001386955"/>
    </source>
</evidence>
<comment type="subcellular location">
    <subcellularLocation>
        <location evidence="1">Endoplasmic reticulum membrane</location>
    </subcellularLocation>
</comment>
<evidence type="ECO:0000313" key="12">
    <source>
        <dbReference type="EMBL" id="KAK7391826.1"/>
    </source>
</evidence>
<evidence type="ECO:0000256" key="7">
    <source>
        <dbReference type="ARBA" id="ARBA00023121"/>
    </source>
</evidence>
<evidence type="ECO:0000256" key="4">
    <source>
        <dbReference type="ARBA" id="ARBA00022824"/>
    </source>
</evidence>
<gene>
    <name evidence="12" type="ORF">VNO78_20249</name>
</gene>
<keyword evidence="8 10" id="KW-0472">Membrane</keyword>
<feature type="compositionally biased region" description="Polar residues" evidence="9">
    <location>
        <begin position="983"/>
        <end position="994"/>
    </location>
</feature>
<comment type="caution">
    <text evidence="12">The sequence shown here is derived from an EMBL/GenBank/DDBJ whole genome shotgun (WGS) entry which is preliminary data.</text>
</comment>
<evidence type="ECO:0000256" key="3">
    <source>
        <dbReference type="ARBA" id="ARBA00022692"/>
    </source>
</evidence>
<dbReference type="InterPro" id="IPR057080">
    <property type="entry name" value="PH_SMPa"/>
</dbReference>
<feature type="transmembrane region" description="Helical" evidence="10">
    <location>
        <begin position="379"/>
        <end position="405"/>
    </location>
</feature>
<dbReference type="Pfam" id="PF05623">
    <property type="entry name" value="DUF789"/>
    <property type="match status" value="1"/>
</dbReference>
<organism evidence="12 13">
    <name type="scientific">Psophocarpus tetragonolobus</name>
    <name type="common">Winged bean</name>
    <name type="synonym">Dolichos tetragonolobus</name>
    <dbReference type="NCBI Taxonomy" id="3891"/>
    <lineage>
        <taxon>Eukaryota</taxon>
        <taxon>Viridiplantae</taxon>
        <taxon>Streptophyta</taxon>
        <taxon>Embryophyta</taxon>
        <taxon>Tracheophyta</taxon>
        <taxon>Spermatophyta</taxon>
        <taxon>Magnoliopsida</taxon>
        <taxon>eudicotyledons</taxon>
        <taxon>Gunneridae</taxon>
        <taxon>Pentapetalae</taxon>
        <taxon>rosids</taxon>
        <taxon>fabids</taxon>
        <taxon>Fabales</taxon>
        <taxon>Fabaceae</taxon>
        <taxon>Papilionoideae</taxon>
        <taxon>50 kb inversion clade</taxon>
        <taxon>NPAAA clade</taxon>
        <taxon>indigoferoid/millettioid clade</taxon>
        <taxon>Phaseoleae</taxon>
        <taxon>Psophocarpus</taxon>
    </lineage>
</organism>
<dbReference type="GO" id="GO:0008289">
    <property type="term" value="F:lipid binding"/>
    <property type="evidence" value="ECO:0007669"/>
    <property type="project" value="UniProtKB-KW"/>
</dbReference>